<dbReference type="SUPFAM" id="SSF56601">
    <property type="entry name" value="beta-lactamase/transpeptidase-like"/>
    <property type="match status" value="1"/>
</dbReference>
<sequence length="430" mass="48072">MKSNDNSFKRECTLNIWRKKIGAFIIMVLLISCIFFEGRVSIAASNMEEIKEPDNLYALSACLMDADTGRILFEKNGEEERAMASTTKIMTLLVALEHGNLEDEVKISENAARQPDVQLNICTGEKYKLEDLLYSLMLESHNDAAVAIAEHVGGSVEGFANLMNQKAKELTLSHTHFVTPNGLDGEDDGGKHRTTAVELARLLSYCITESAQKEKFLEITQKSSHSFSDLEGKRQFTCNNHNAFLNMMEGALTGKTGFTGEAGYCYVGALRRDGKTFVVSLLGCGWPNNKGYKWKDTKKLMEYGIANYEKKSLEKLPQKGEVLKVVPVVDGEPKCYGEEAKVALVLEKPFLDGSMEGRNSLLLRKDEQLVVKTELPASLTAPLEEHAVVGKVSYFINEEKLGESNVMAQNTVPKVTFHWYFFQLLKEFFL</sequence>
<dbReference type="PANTHER" id="PTHR21581">
    <property type="entry name" value="D-ALANYL-D-ALANINE CARBOXYPEPTIDASE"/>
    <property type="match status" value="1"/>
</dbReference>
<dbReference type="EC" id="3.4.16.4" evidence="4"/>
<evidence type="ECO:0000256" key="2">
    <source>
        <dbReference type="ARBA" id="ARBA00004752"/>
    </source>
</evidence>
<comment type="caution">
    <text evidence="19">The sequence shown here is derived from an EMBL/GenBank/DDBJ whole genome shotgun (WGS) entry which is preliminary data.</text>
</comment>
<evidence type="ECO:0000256" key="6">
    <source>
        <dbReference type="ARBA" id="ARBA00022670"/>
    </source>
</evidence>
<name>A0A0V8QGH7_9FIRM</name>
<comment type="pathway">
    <text evidence="2">Cell wall biogenesis; peptidoglycan biosynthesis.</text>
</comment>
<keyword evidence="8" id="KW-0378">Hydrolase</keyword>
<dbReference type="UniPathway" id="UPA00219"/>
<feature type="active site" description="Acyl-ester intermediate" evidence="13">
    <location>
        <position position="85"/>
    </location>
</feature>
<dbReference type="EMBL" id="LNAM01000151">
    <property type="protein sequence ID" value="KSV59193.1"/>
    <property type="molecule type" value="Genomic_DNA"/>
</dbReference>
<dbReference type="SUPFAM" id="SSF69189">
    <property type="entry name" value="Penicillin-binding protein associated domain"/>
    <property type="match status" value="1"/>
</dbReference>
<dbReference type="Pfam" id="PF07943">
    <property type="entry name" value="PBP5_C"/>
    <property type="match status" value="1"/>
</dbReference>
<dbReference type="InterPro" id="IPR012907">
    <property type="entry name" value="Peptidase_S11_C"/>
</dbReference>
<dbReference type="GO" id="GO:0008360">
    <property type="term" value="P:regulation of cell shape"/>
    <property type="evidence" value="ECO:0007669"/>
    <property type="project" value="UniProtKB-KW"/>
</dbReference>
<gene>
    <name evidence="19" type="ORF">ASU35_10145</name>
</gene>
<keyword evidence="9" id="KW-0133">Cell shape</keyword>
<keyword evidence="10" id="KW-0573">Peptidoglycan synthesis</keyword>
<evidence type="ECO:0000256" key="4">
    <source>
        <dbReference type="ARBA" id="ARBA00012448"/>
    </source>
</evidence>
<protein>
    <recommendedName>
        <fullName evidence="4">serine-type D-Ala-D-Ala carboxypeptidase</fullName>
        <ecNumber evidence="4">3.4.16.4</ecNumber>
    </recommendedName>
</protein>
<keyword evidence="16" id="KW-0812">Transmembrane</keyword>
<keyword evidence="6" id="KW-0645">Protease</keyword>
<dbReference type="Proteomes" id="UP000054874">
    <property type="component" value="Unassembled WGS sequence"/>
</dbReference>
<feature type="binding site" evidence="14">
    <location>
        <position position="255"/>
    </location>
    <ligand>
        <name>substrate</name>
    </ligand>
</feature>
<dbReference type="InterPro" id="IPR001967">
    <property type="entry name" value="Peptidase_S11_N"/>
</dbReference>
<evidence type="ECO:0000256" key="3">
    <source>
        <dbReference type="ARBA" id="ARBA00007164"/>
    </source>
</evidence>
<evidence type="ECO:0000256" key="12">
    <source>
        <dbReference type="ARBA" id="ARBA00034000"/>
    </source>
</evidence>
<evidence type="ECO:0000256" key="5">
    <source>
        <dbReference type="ARBA" id="ARBA00022645"/>
    </source>
</evidence>
<feature type="domain" description="Peptidase S11 D-Ala-D-Ala carboxypeptidase A C-terminal" evidence="18">
    <location>
        <begin position="315"/>
        <end position="414"/>
    </location>
</feature>
<dbReference type="STRING" id="290052.ASU35_10145"/>
<evidence type="ECO:0000313" key="20">
    <source>
        <dbReference type="Proteomes" id="UP000054874"/>
    </source>
</evidence>
<evidence type="ECO:0000256" key="7">
    <source>
        <dbReference type="ARBA" id="ARBA00022729"/>
    </source>
</evidence>
<dbReference type="AlphaFoldDB" id="A0A0V8QGH7"/>
<feature type="domain" description="Peptidase S11 D-alanyl-D-alanine carboxypeptidase A N-terminal" evidence="17">
    <location>
        <begin position="51"/>
        <end position="277"/>
    </location>
</feature>
<comment type="similarity">
    <text evidence="3 15">Belongs to the peptidase S11 family.</text>
</comment>
<keyword evidence="7" id="KW-0732">Signal</keyword>
<evidence type="ECO:0000256" key="11">
    <source>
        <dbReference type="ARBA" id="ARBA00023316"/>
    </source>
</evidence>
<keyword evidence="5" id="KW-0121">Carboxypeptidase</keyword>
<dbReference type="Pfam" id="PF00768">
    <property type="entry name" value="Peptidase_S11"/>
    <property type="match status" value="1"/>
</dbReference>
<dbReference type="GO" id="GO:0071555">
    <property type="term" value="P:cell wall organization"/>
    <property type="evidence" value="ECO:0007669"/>
    <property type="project" value="UniProtKB-KW"/>
</dbReference>
<comment type="catalytic activity">
    <reaction evidence="12">
        <text>Preferential cleavage: (Ac)2-L-Lys-D-Ala-|-D-Ala. Also transpeptidation of peptidyl-alanyl moieties that are N-acyl substituents of D-alanine.</text>
        <dbReference type="EC" id="3.4.16.4"/>
    </reaction>
</comment>
<organism evidence="19 20">
    <name type="scientific">Acetivibrio ethanolgignens</name>
    <dbReference type="NCBI Taxonomy" id="290052"/>
    <lineage>
        <taxon>Bacteria</taxon>
        <taxon>Bacillati</taxon>
        <taxon>Bacillota</taxon>
        <taxon>Clostridia</taxon>
        <taxon>Eubacteriales</taxon>
        <taxon>Oscillospiraceae</taxon>
        <taxon>Acetivibrio</taxon>
    </lineage>
</organism>
<keyword evidence="20" id="KW-1185">Reference proteome</keyword>
<keyword evidence="16" id="KW-0472">Membrane</keyword>
<feature type="active site" evidence="13">
    <location>
        <position position="140"/>
    </location>
</feature>
<evidence type="ECO:0000313" key="19">
    <source>
        <dbReference type="EMBL" id="KSV59193.1"/>
    </source>
</evidence>
<evidence type="ECO:0000256" key="8">
    <source>
        <dbReference type="ARBA" id="ARBA00022801"/>
    </source>
</evidence>
<feature type="active site" description="Proton acceptor" evidence="13">
    <location>
        <position position="88"/>
    </location>
</feature>
<dbReference type="Gene3D" id="3.40.710.10">
    <property type="entry name" value="DD-peptidase/beta-lactamase superfamily"/>
    <property type="match status" value="1"/>
</dbReference>
<dbReference type="InterPro" id="IPR037167">
    <property type="entry name" value="Peptidase_S11_C_sf"/>
</dbReference>
<evidence type="ECO:0000256" key="16">
    <source>
        <dbReference type="SAM" id="Phobius"/>
    </source>
</evidence>
<dbReference type="GO" id="GO:0006508">
    <property type="term" value="P:proteolysis"/>
    <property type="evidence" value="ECO:0007669"/>
    <property type="project" value="UniProtKB-KW"/>
</dbReference>
<evidence type="ECO:0000256" key="9">
    <source>
        <dbReference type="ARBA" id="ARBA00022960"/>
    </source>
</evidence>
<evidence type="ECO:0000256" key="14">
    <source>
        <dbReference type="PIRSR" id="PIRSR618044-2"/>
    </source>
</evidence>
<proteinExistence type="inferred from homology"/>
<accession>A0A0V8QGH7</accession>
<evidence type="ECO:0000256" key="10">
    <source>
        <dbReference type="ARBA" id="ARBA00022984"/>
    </source>
</evidence>
<dbReference type="InterPro" id="IPR015956">
    <property type="entry name" value="Peniciliin-bd_prot_C_sf"/>
</dbReference>
<comment type="function">
    <text evidence="1">Removes C-terminal D-alanyl residues from sugar-peptide cell wall precursors.</text>
</comment>
<dbReference type="InterPro" id="IPR012338">
    <property type="entry name" value="Beta-lactam/transpept-like"/>
</dbReference>
<dbReference type="PANTHER" id="PTHR21581:SF33">
    <property type="entry name" value="D-ALANYL-D-ALANINE CARBOXYPEPTIDASE DACB"/>
    <property type="match status" value="1"/>
</dbReference>
<dbReference type="Gene3D" id="2.60.410.10">
    <property type="entry name" value="D-Ala-D-Ala carboxypeptidase, C-terminal domain"/>
    <property type="match status" value="1"/>
</dbReference>
<keyword evidence="16" id="KW-1133">Transmembrane helix</keyword>
<evidence type="ECO:0000256" key="15">
    <source>
        <dbReference type="RuleBase" id="RU004016"/>
    </source>
</evidence>
<dbReference type="GO" id="GO:0009002">
    <property type="term" value="F:serine-type D-Ala-D-Ala carboxypeptidase activity"/>
    <property type="evidence" value="ECO:0007669"/>
    <property type="project" value="UniProtKB-EC"/>
</dbReference>
<keyword evidence="11" id="KW-0961">Cell wall biogenesis/degradation</keyword>
<evidence type="ECO:0000256" key="13">
    <source>
        <dbReference type="PIRSR" id="PIRSR618044-1"/>
    </source>
</evidence>
<evidence type="ECO:0000256" key="1">
    <source>
        <dbReference type="ARBA" id="ARBA00003217"/>
    </source>
</evidence>
<evidence type="ECO:0000259" key="18">
    <source>
        <dbReference type="Pfam" id="PF07943"/>
    </source>
</evidence>
<dbReference type="GO" id="GO:0009252">
    <property type="term" value="P:peptidoglycan biosynthetic process"/>
    <property type="evidence" value="ECO:0007669"/>
    <property type="project" value="UniProtKB-UniPathway"/>
</dbReference>
<dbReference type="PRINTS" id="PR00725">
    <property type="entry name" value="DADACBPTASE1"/>
</dbReference>
<dbReference type="PROSITE" id="PS51257">
    <property type="entry name" value="PROKAR_LIPOPROTEIN"/>
    <property type="match status" value="1"/>
</dbReference>
<dbReference type="InterPro" id="IPR018044">
    <property type="entry name" value="Peptidase_S11"/>
</dbReference>
<reference evidence="19 20" key="1">
    <citation type="submission" date="2015-11" db="EMBL/GenBank/DDBJ databases">
        <title>Butyribacter intestini gen. nov., sp. nov., a butyric acid-producing bacterium of the family Lachnospiraceae isolated from the human faeces.</title>
        <authorList>
            <person name="Zou Y."/>
            <person name="Xue W."/>
            <person name="Luo G."/>
            <person name="Lv M."/>
        </authorList>
    </citation>
    <scope>NUCLEOTIDE SEQUENCE [LARGE SCALE GENOMIC DNA]</scope>
    <source>
        <strain evidence="19 20">ACET-33324</strain>
    </source>
</reference>
<feature type="transmembrane region" description="Helical" evidence="16">
    <location>
        <begin position="21"/>
        <end position="42"/>
    </location>
</feature>
<evidence type="ECO:0000259" key="17">
    <source>
        <dbReference type="Pfam" id="PF00768"/>
    </source>
</evidence>